<dbReference type="PIRSF" id="PIRSF006066">
    <property type="entry name" value="HI0050"/>
    <property type="match status" value="1"/>
</dbReference>
<accession>A0A1H9W2D4</accession>
<dbReference type="RefSeq" id="WP_093054114.1">
    <property type="nucleotide sequence ID" value="NZ_FOGT01000014.1"/>
</dbReference>
<feature type="transmembrane region" description="Helical" evidence="7">
    <location>
        <begin position="314"/>
        <end position="344"/>
    </location>
</feature>
<evidence type="ECO:0000256" key="1">
    <source>
        <dbReference type="ARBA" id="ARBA00004429"/>
    </source>
</evidence>
<dbReference type="InterPro" id="IPR010656">
    <property type="entry name" value="DctM"/>
</dbReference>
<dbReference type="NCBIfam" id="TIGR00786">
    <property type="entry name" value="dctM"/>
    <property type="match status" value="1"/>
</dbReference>
<dbReference type="AlphaFoldDB" id="A0A1H9W2D4"/>
<name>A0A1H9W2D4_9BACI</name>
<keyword evidence="5 7" id="KW-1133">Transmembrane helix</keyword>
<feature type="transmembrane region" description="Helical" evidence="7">
    <location>
        <begin position="167"/>
        <end position="192"/>
    </location>
</feature>
<dbReference type="STRING" id="1601833.SAMN05518684_11415"/>
<feature type="transmembrane region" description="Helical" evidence="7">
    <location>
        <begin position="269"/>
        <end position="294"/>
    </location>
</feature>
<dbReference type="GO" id="GO:0022857">
    <property type="term" value="F:transmembrane transporter activity"/>
    <property type="evidence" value="ECO:0007669"/>
    <property type="project" value="TreeGrafter"/>
</dbReference>
<dbReference type="GO" id="GO:0005886">
    <property type="term" value="C:plasma membrane"/>
    <property type="evidence" value="ECO:0007669"/>
    <property type="project" value="UniProtKB-SubCell"/>
</dbReference>
<evidence type="ECO:0000256" key="2">
    <source>
        <dbReference type="ARBA" id="ARBA00022475"/>
    </source>
</evidence>
<dbReference type="OrthoDB" id="9785600at2"/>
<comment type="subcellular location">
    <subcellularLocation>
        <location evidence="1">Cell inner membrane</location>
        <topology evidence="1">Multi-pass membrane protein</topology>
    </subcellularLocation>
</comment>
<gene>
    <name evidence="9" type="ORF">SAMN05518684_11415</name>
</gene>
<feature type="transmembrane region" description="Helical" evidence="7">
    <location>
        <begin position="217"/>
        <end position="235"/>
    </location>
</feature>
<evidence type="ECO:0000256" key="4">
    <source>
        <dbReference type="ARBA" id="ARBA00022692"/>
    </source>
</evidence>
<dbReference type="Pfam" id="PF06808">
    <property type="entry name" value="DctM"/>
    <property type="match status" value="1"/>
</dbReference>
<evidence type="ECO:0000256" key="6">
    <source>
        <dbReference type="ARBA" id="ARBA00023136"/>
    </source>
</evidence>
<evidence type="ECO:0000256" key="7">
    <source>
        <dbReference type="SAM" id="Phobius"/>
    </source>
</evidence>
<keyword evidence="6 7" id="KW-0472">Membrane</keyword>
<evidence type="ECO:0000313" key="9">
    <source>
        <dbReference type="EMBL" id="SES28065.1"/>
    </source>
</evidence>
<reference evidence="10" key="1">
    <citation type="submission" date="2016-10" db="EMBL/GenBank/DDBJ databases">
        <authorList>
            <person name="Varghese N."/>
            <person name="Submissions S."/>
        </authorList>
    </citation>
    <scope>NUCLEOTIDE SEQUENCE [LARGE SCALE GENOMIC DNA]</scope>
    <source>
        <strain evidence="10">S9</strain>
    </source>
</reference>
<sequence length="426" mass="45743">MTLVIFLVALMFFILIGVPIAFSLLLSGISLMIYMDLFSTQLLSQNLLNGVNNFPLMAVPFFILAGELMNKGGLSQRIIDFSMTLFGHVRGGMGYVAILACLLFAGLSGSAVADVAALGAILIPMMVKAGYDRNKSSGLIAAGGIIAPMIPPSVSMILFGVTGGVSISQLFIAGIVPGIMMAVMLTITWWLIMRKDTTVQTFEKKPLKEMIISSRHALWALFLPVIIVVGLRGGIFTPTEAAVIAVAYAFFVGFFIYKELKLKHLYSAFLVAAKMTSIVLFLAAAALYCAWLITVANIPRVITEFLGPFIQNPLLLLTLIIVIVIVVGTVMDVTPMILILTPLLMPVVLEAGINPVYFGVIFILANSIGLLTPPVGTVLNVACGVGKIGMVDIVKGIWPFLIAHVVVLILLLLFPGIILVPLNFLF</sequence>
<organism evidence="9 10">
    <name type="scientific">Salipaludibacillus aurantiacus</name>
    <dbReference type="NCBI Taxonomy" id="1601833"/>
    <lineage>
        <taxon>Bacteria</taxon>
        <taxon>Bacillati</taxon>
        <taxon>Bacillota</taxon>
        <taxon>Bacilli</taxon>
        <taxon>Bacillales</taxon>
        <taxon>Bacillaceae</taxon>
    </lineage>
</organism>
<feature type="transmembrane region" description="Helical" evidence="7">
    <location>
        <begin position="356"/>
        <end position="376"/>
    </location>
</feature>
<dbReference type="InterPro" id="IPR004681">
    <property type="entry name" value="TRAP_DctM"/>
</dbReference>
<dbReference type="EMBL" id="FOGT01000014">
    <property type="protein sequence ID" value="SES28065.1"/>
    <property type="molecule type" value="Genomic_DNA"/>
</dbReference>
<proteinExistence type="predicted"/>
<keyword evidence="10" id="KW-1185">Reference proteome</keyword>
<evidence type="ECO:0000313" key="10">
    <source>
        <dbReference type="Proteomes" id="UP000198571"/>
    </source>
</evidence>
<evidence type="ECO:0000256" key="3">
    <source>
        <dbReference type="ARBA" id="ARBA00022519"/>
    </source>
</evidence>
<feature type="transmembrane region" description="Helical" evidence="7">
    <location>
        <begin position="46"/>
        <end position="65"/>
    </location>
</feature>
<protein>
    <submittedName>
        <fullName evidence="9">TRAP transporter, DctM subunit</fullName>
    </submittedName>
</protein>
<feature type="transmembrane region" description="Helical" evidence="7">
    <location>
        <begin position="241"/>
        <end position="257"/>
    </location>
</feature>
<keyword evidence="4 7" id="KW-0812">Transmembrane</keyword>
<keyword evidence="3" id="KW-0997">Cell inner membrane</keyword>
<dbReference type="Proteomes" id="UP000198571">
    <property type="component" value="Unassembled WGS sequence"/>
</dbReference>
<dbReference type="PANTHER" id="PTHR33362:SF4">
    <property type="entry name" value="2,3-DIKETO-L-GULONATE TRAP TRANSPORTER LARGE PERMEASE PROTEIN YIAN"/>
    <property type="match status" value="1"/>
</dbReference>
<dbReference type="PANTHER" id="PTHR33362">
    <property type="entry name" value="SIALIC ACID TRAP TRANSPORTER PERMEASE PROTEIN SIAT-RELATED"/>
    <property type="match status" value="1"/>
</dbReference>
<feature type="transmembrane region" description="Helical" evidence="7">
    <location>
        <begin position="396"/>
        <end position="425"/>
    </location>
</feature>
<feature type="domain" description="TRAP C4-dicarboxylate transport system permease DctM subunit" evidence="8">
    <location>
        <begin position="7"/>
        <end position="417"/>
    </location>
</feature>
<feature type="transmembrane region" description="Helical" evidence="7">
    <location>
        <begin position="139"/>
        <end position="161"/>
    </location>
</feature>
<evidence type="ECO:0000259" key="8">
    <source>
        <dbReference type="Pfam" id="PF06808"/>
    </source>
</evidence>
<feature type="transmembrane region" description="Helical" evidence="7">
    <location>
        <begin position="94"/>
        <end position="127"/>
    </location>
</feature>
<keyword evidence="2" id="KW-1003">Cell membrane</keyword>
<feature type="transmembrane region" description="Helical" evidence="7">
    <location>
        <begin position="6"/>
        <end position="34"/>
    </location>
</feature>
<evidence type="ECO:0000256" key="5">
    <source>
        <dbReference type="ARBA" id="ARBA00022989"/>
    </source>
</evidence>